<dbReference type="AlphaFoldDB" id="A0A7W4UVR0"/>
<evidence type="ECO:0008006" key="4">
    <source>
        <dbReference type="Google" id="ProtNLM"/>
    </source>
</evidence>
<evidence type="ECO:0000256" key="1">
    <source>
        <dbReference type="SAM" id="SignalP"/>
    </source>
</evidence>
<dbReference type="PROSITE" id="PS51257">
    <property type="entry name" value="PROKAR_LIPOPROTEIN"/>
    <property type="match status" value="1"/>
</dbReference>
<evidence type="ECO:0000313" key="3">
    <source>
        <dbReference type="Proteomes" id="UP000538196"/>
    </source>
</evidence>
<keyword evidence="3" id="KW-1185">Reference proteome</keyword>
<dbReference type="EMBL" id="JACHVP010000001">
    <property type="protein sequence ID" value="MBB2966957.1"/>
    <property type="molecule type" value="Genomic_DNA"/>
</dbReference>
<keyword evidence="1" id="KW-0732">Signal</keyword>
<reference evidence="2 3" key="1">
    <citation type="submission" date="2020-08" db="EMBL/GenBank/DDBJ databases">
        <title>Sequencing the genomes of 1000 actinobacteria strains.</title>
        <authorList>
            <person name="Klenk H.-P."/>
        </authorList>
    </citation>
    <scope>NUCLEOTIDE SEQUENCE [LARGE SCALE GENOMIC DNA]</scope>
    <source>
        <strain evidence="2 3">DSM 20146</strain>
    </source>
</reference>
<evidence type="ECO:0000313" key="2">
    <source>
        <dbReference type="EMBL" id="MBB2966957.1"/>
    </source>
</evidence>
<dbReference type="RefSeq" id="WP_155829075.1">
    <property type="nucleotide sequence ID" value="NZ_JACHVP010000001.1"/>
</dbReference>
<accession>A0A7W4UVR0</accession>
<feature type="chain" id="PRO_5038402464" description="Lipoprotein" evidence="1">
    <location>
        <begin position="22"/>
        <end position="254"/>
    </location>
</feature>
<dbReference type="Proteomes" id="UP000538196">
    <property type="component" value="Unassembled WGS sequence"/>
</dbReference>
<comment type="caution">
    <text evidence="2">The sequence shown here is derived from an EMBL/GenBank/DDBJ whole genome shotgun (WGS) entry which is preliminary data.</text>
</comment>
<proteinExistence type="predicted"/>
<feature type="signal peptide" evidence="1">
    <location>
        <begin position="1"/>
        <end position="21"/>
    </location>
</feature>
<organism evidence="2 3">
    <name type="scientific">Leifsonia aquatica</name>
    <name type="common">Corynebacterium aquaticum</name>
    <dbReference type="NCBI Taxonomy" id="144185"/>
    <lineage>
        <taxon>Bacteria</taxon>
        <taxon>Bacillati</taxon>
        <taxon>Actinomycetota</taxon>
        <taxon>Actinomycetes</taxon>
        <taxon>Micrococcales</taxon>
        <taxon>Microbacteriaceae</taxon>
        <taxon>Leifsonia</taxon>
    </lineage>
</organism>
<gene>
    <name evidence="2" type="ORF">FHX33_001689</name>
</gene>
<name>A0A7W4UVR0_LEIAQ</name>
<sequence length="254" mass="25992">MRISRWTTTIAIAAISTAALSGCTAARSASTSTPTPVSTADWPTAQLYHEGPATADLVLPTGAKSLHVDFSCLGGLYTISPATGVDSRSGACGGAQSFDFDVTAVAPGTHLRIDVWVPADSRLTADLRFSPRPFAPDRTTTTQCATLSSITEAYTNADAGHDAGDVTDAQWSEQTAKAKTDLSALAATAQAHPEKAGLLGPSIPQLAEWLTGDGDHPGGFTHAPLGDFTAADALVGQICSANGTPIVVHAKYGG</sequence>
<protein>
    <recommendedName>
        <fullName evidence="4">Lipoprotein</fullName>
    </recommendedName>
</protein>